<evidence type="ECO:0000256" key="3">
    <source>
        <dbReference type="ARBA" id="ARBA00022833"/>
    </source>
</evidence>
<dbReference type="Pfam" id="PF00628">
    <property type="entry name" value="PHD"/>
    <property type="match status" value="3"/>
</dbReference>
<dbReference type="AlphaFoldDB" id="A0A034WIK7"/>
<keyword evidence="2 4" id="KW-0863">Zinc-finger</keyword>
<feature type="compositionally biased region" description="Basic and acidic residues" evidence="5">
    <location>
        <begin position="63"/>
        <end position="81"/>
    </location>
</feature>
<feature type="domain" description="PHD-type" evidence="6">
    <location>
        <begin position="581"/>
        <end position="635"/>
    </location>
</feature>
<dbReference type="PROSITE" id="PS01359">
    <property type="entry name" value="ZF_PHD_1"/>
    <property type="match status" value="2"/>
</dbReference>
<dbReference type="InterPro" id="IPR013083">
    <property type="entry name" value="Znf_RING/FYVE/PHD"/>
</dbReference>
<dbReference type="OrthoDB" id="336088at2759"/>
<dbReference type="Pfam" id="PF13832">
    <property type="entry name" value="zf-HC5HC2H_2"/>
    <property type="match status" value="1"/>
</dbReference>
<dbReference type="PANTHER" id="PTHR13793">
    <property type="entry name" value="PHD FINGER PROTEINS"/>
    <property type="match status" value="1"/>
</dbReference>
<reference evidence="8" key="1">
    <citation type="journal article" date="2014" name="BMC Genomics">
        <title>Characterizing the developmental transcriptome of the oriental fruit fly, Bactrocera dorsalis (Diptera: Tephritidae) through comparative genomic analysis with Drosophila melanogaster utilizing modENCODE datasets.</title>
        <authorList>
            <person name="Geib S.M."/>
            <person name="Calla B."/>
            <person name="Hall B."/>
            <person name="Hou S."/>
            <person name="Manoukis N.C."/>
        </authorList>
    </citation>
    <scope>NUCLEOTIDE SEQUENCE</scope>
    <source>
        <strain evidence="8">Punador</strain>
    </source>
</reference>
<feature type="domain" description="PHD-type" evidence="6">
    <location>
        <begin position="973"/>
        <end position="1026"/>
    </location>
</feature>
<dbReference type="GO" id="GO:0006357">
    <property type="term" value="P:regulation of transcription by RNA polymerase II"/>
    <property type="evidence" value="ECO:0007669"/>
    <property type="project" value="TreeGrafter"/>
</dbReference>
<dbReference type="CDD" id="cd15674">
    <property type="entry name" value="ePHD_PHF14"/>
    <property type="match status" value="1"/>
</dbReference>
<evidence type="ECO:0000259" key="7">
    <source>
        <dbReference type="PROSITE" id="PS51805"/>
    </source>
</evidence>
<dbReference type="InterPro" id="IPR011011">
    <property type="entry name" value="Znf_FYVE_PHD"/>
</dbReference>
<evidence type="ECO:0000256" key="1">
    <source>
        <dbReference type="ARBA" id="ARBA00022723"/>
    </source>
</evidence>
<evidence type="ECO:0000313" key="8">
    <source>
        <dbReference type="EMBL" id="JAC54514.1"/>
    </source>
</evidence>
<dbReference type="EMBL" id="GAKP01004438">
    <property type="protein sequence ID" value="JAC54514.1"/>
    <property type="molecule type" value="Transcribed_RNA"/>
</dbReference>
<feature type="compositionally biased region" description="Acidic residues" evidence="5">
    <location>
        <begin position="53"/>
        <end position="62"/>
    </location>
</feature>
<feature type="region of interest" description="Disordered" evidence="5">
    <location>
        <begin position="938"/>
        <end position="957"/>
    </location>
</feature>
<feature type="domain" description="PHD-type" evidence="6">
    <location>
        <begin position="116"/>
        <end position="176"/>
    </location>
</feature>
<feature type="region of interest" description="Disordered" evidence="5">
    <location>
        <begin position="684"/>
        <end position="714"/>
    </location>
</feature>
<dbReference type="PANTHER" id="PTHR13793:SF150">
    <property type="entry name" value="PHD FINGER PROTEIN 14"/>
    <property type="match status" value="1"/>
</dbReference>
<sequence>MSFKRIRQPKMTTQALLDFDLGESSSDSDFRIEDHDSDEDPDSNDDGNSSENSSEENESDSDDMYKEHYSDNSHKNIKQNENEDCTHPVFMGSKEMCKVVQKLDTNRFIESKLPAKSICCVCLGDRSDDSNEIIECDGCGVSVHEGCYGVNDNVSISSTNSTCSTEPWFCEACRAGVLEPNCELCPNKGGIYKETDVGNWVHLICALYVPGVAFGEVDQLSSVTLFEMPYSKWGAKVCSLCETPRFARTGVCIGCDAGMCKTYFHVTCAQTAGFLTEAHHEEADAADPFFAHCKVHSEKEMIKRRKRNYHNLRLNMQEKQKGKKLQKFDDPCPAQLRIQRKLLKYQSKYSHSKQLKPVPWVPTQKMSRLLTTSASACKRLLAKADIMAVDVELLERQEAQIAALTDIRKKWHIAPAFSVEFIGYYLDRISRTHELKLQLSDMMENNLSLSKEQDLLRTTYDVRLDMNKDLKSRQESLTTTISQLHKEINFMCPNKIFPSPSNIGHAHYESNKSASTPPSRPISVPTAAALKMGVGFPLVHLGPPGTKVDSIRLLSTHAKSSPIAGGGASSAPSTPTLNVQTFECGICKRTTDQHLLAKCDTCKLHYHLSCLNPPLTRHPKKSKLYGWQCSECDKSEDSEDVADMPKGPRKSRTRFNKDGSIIALPESESDNGPPHKRRSVDTLQFTKNLTKKNKPNNSFSTSNKSDENGKSTPKMYVSSTSILGKKSKCYVPLQNIKKTIKSPAQQTQSPVLNKNITQIVHTQLSDEPLLLVLPSVTTTREIASIQTPDPDPLALPVNTNTTIPSMEDLSDPIKSARKQKRKDKHRSKHTISSDTEKSPVKEHKRKRKKKLHAHDTENPQESIPKIKIKFKTLPLPGEVTPEAQFFYVSADMVRSAEEASRPTSVETVEDSAPVLVEKSPVGRSKSETMINSPELSVTKTPITRKTSPRKTAGKRNSLLSHSKSTTIIQLPSSILCCICKELGSGGNAVTCDECHKHYHFTCLDPPLKKTPKIRGYSWHCADCDPTDEEKI</sequence>
<protein>
    <submittedName>
        <fullName evidence="8">PHD finger protein 14</fullName>
    </submittedName>
</protein>
<evidence type="ECO:0000259" key="6">
    <source>
        <dbReference type="PROSITE" id="PS50016"/>
    </source>
</evidence>
<name>A0A034WIK7_BACDO</name>
<feature type="region of interest" description="Disordered" evidence="5">
    <location>
        <begin position="637"/>
        <end position="658"/>
    </location>
</feature>
<dbReference type="SUPFAM" id="SSF57903">
    <property type="entry name" value="FYVE/PHD zinc finger"/>
    <property type="match status" value="3"/>
</dbReference>
<dbReference type="InterPro" id="IPR034732">
    <property type="entry name" value="EPHD"/>
</dbReference>
<evidence type="ECO:0000256" key="4">
    <source>
        <dbReference type="PROSITE-ProRule" id="PRU00146"/>
    </source>
</evidence>
<feature type="domain" description="PHD-type" evidence="7">
    <location>
        <begin position="179"/>
        <end position="297"/>
    </location>
</feature>
<dbReference type="SMART" id="SM00249">
    <property type="entry name" value="PHD"/>
    <property type="match status" value="4"/>
</dbReference>
<dbReference type="Gene3D" id="3.30.40.10">
    <property type="entry name" value="Zinc/RING finger domain, C3HC4 (zinc finger)"/>
    <property type="match status" value="2"/>
</dbReference>
<dbReference type="Gene3D" id="2.30.30.1150">
    <property type="match status" value="2"/>
</dbReference>
<dbReference type="PROSITE" id="PS50016">
    <property type="entry name" value="ZF_PHD_2"/>
    <property type="match status" value="3"/>
</dbReference>
<accession>A0A034WIK7</accession>
<dbReference type="CDD" id="cd15563">
    <property type="entry name" value="PHD3_PHF14"/>
    <property type="match status" value="1"/>
</dbReference>
<evidence type="ECO:0000256" key="5">
    <source>
        <dbReference type="SAM" id="MobiDB-lite"/>
    </source>
</evidence>
<keyword evidence="1" id="KW-0479">Metal-binding</keyword>
<dbReference type="InterPro" id="IPR019787">
    <property type="entry name" value="Znf_PHD-finger"/>
</dbReference>
<dbReference type="GO" id="GO:0008270">
    <property type="term" value="F:zinc ion binding"/>
    <property type="evidence" value="ECO:0007669"/>
    <property type="project" value="UniProtKB-KW"/>
</dbReference>
<dbReference type="CDD" id="cd15561">
    <property type="entry name" value="PHD1_PHF14"/>
    <property type="match status" value="1"/>
</dbReference>
<feature type="region of interest" description="Disordered" evidence="5">
    <location>
        <begin position="1"/>
        <end position="81"/>
    </location>
</feature>
<dbReference type="CDD" id="cd15562">
    <property type="entry name" value="PHD2_PHF14"/>
    <property type="match status" value="1"/>
</dbReference>
<dbReference type="InterPro" id="IPR001965">
    <property type="entry name" value="Znf_PHD"/>
</dbReference>
<gene>
    <name evidence="8" type="primary">PHF14</name>
</gene>
<feature type="compositionally biased region" description="Acidic residues" evidence="5">
    <location>
        <begin position="35"/>
        <end position="45"/>
    </location>
</feature>
<dbReference type="InterPro" id="IPR019786">
    <property type="entry name" value="Zinc_finger_PHD-type_CS"/>
</dbReference>
<organism evidence="8">
    <name type="scientific">Bactrocera dorsalis</name>
    <name type="common">Oriental fruit fly</name>
    <name type="synonym">Dacus dorsalis</name>
    <dbReference type="NCBI Taxonomy" id="27457"/>
    <lineage>
        <taxon>Eukaryota</taxon>
        <taxon>Metazoa</taxon>
        <taxon>Ecdysozoa</taxon>
        <taxon>Arthropoda</taxon>
        <taxon>Hexapoda</taxon>
        <taxon>Insecta</taxon>
        <taxon>Pterygota</taxon>
        <taxon>Neoptera</taxon>
        <taxon>Endopterygota</taxon>
        <taxon>Diptera</taxon>
        <taxon>Brachycera</taxon>
        <taxon>Muscomorpha</taxon>
        <taxon>Tephritoidea</taxon>
        <taxon>Tephritidae</taxon>
        <taxon>Bactrocera</taxon>
        <taxon>Bactrocera</taxon>
    </lineage>
</organism>
<keyword evidence="3" id="KW-0862">Zinc</keyword>
<evidence type="ECO:0000256" key="2">
    <source>
        <dbReference type="ARBA" id="ARBA00022771"/>
    </source>
</evidence>
<dbReference type="InterPro" id="IPR050701">
    <property type="entry name" value="Histone_Mod_Regulator"/>
</dbReference>
<feature type="compositionally biased region" description="Basic residues" evidence="5">
    <location>
        <begin position="815"/>
        <end position="829"/>
    </location>
</feature>
<proteinExistence type="predicted"/>
<feature type="region of interest" description="Disordered" evidence="5">
    <location>
        <begin position="784"/>
        <end position="863"/>
    </location>
</feature>
<feature type="compositionally biased region" description="Basic residues" evidence="5">
    <location>
        <begin position="842"/>
        <end position="852"/>
    </location>
</feature>
<dbReference type="PROSITE" id="PS51805">
    <property type="entry name" value="EPHD"/>
    <property type="match status" value="1"/>
</dbReference>